<evidence type="ECO:0000256" key="1">
    <source>
        <dbReference type="SAM" id="Phobius"/>
    </source>
</evidence>
<keyword evidence="1" id="KW-0472">Membrane</keyword>
<dbReference type="Proteomes" id="UP000257076">
    <property type="component" value="Unassembled WGS sequence"/>
</dbReference>
<name>A0A3E0AUL0_9STAP</name>
<evidence type="ECO:0000313" key="2">
    <source>
        <dbReference type="EMBL" id="REG23445.1"/>
    </source>
</evidence>
<feature type="transmembrane region" description="Helical" evidence="1">
    <location>
        <begin position="108"/>
        <end position="129"/>
    </location>
</feature>
<dbReference type="RefSeq" id="WP_162842330.1">
    <property type="nucleotide sequence ID" value="NZ_QUMW01000013.1"/>
</dbReference>
<feature type="transmembrane region" description="Helical" evidence="1">
    <location>
        <begin position="68"/>
        <end position="87"/>
    </location>
</feature>
<keyword evidence="1" id="KW-1133">Transmembrane helix</keyword>
<dbReference type="EMBL" id="QUMW01000013">
    <property type="protein sequence ID" value="REG23445.1"/>
    <property type="molecule type" value="Genomic_DNA"/>
</dbReference>
<keyword evidence="3" id="KW-1185">Reference proteome</keyword>
<sequence>MLYRYSAVFTTKLKQEKLKYFSHPQVIEPLNKKQGVVSVSKSNFLLLLVFISLLTLIITDFFPGTEWYIQYGPFILTAIIIFIMAIFEKKEVESKKIASADEKRKRRNHFLVFIAFIWLIVMAMNIFVGEPEGDIFNIKNPEFWILVVILPLLSQFHYKKSTDGT</sequence>
<evidence type="ECO:0000313" key="3">
    <source>
        <dbReference type="Proteomes" id="UP000257076"/>
    </source>
</evidence>
<comment type="caution">
    <text evidence="2">The sequence shown here is derived from an EMBL/GenBank/DDBJ whole genome shotgun (WGS) entry which is preliminary data.</text>
</comment>
<proteinExistence type="predicted"/>
<gene>
    <name evidence="2" type="ORF">DFR63_1820</name>
</gene>
<organism evidence="2 3">
    <name type="scientific">Jeotgalicoccus halotolerans</name>
    <dbReference type="NCBI Taxonomy" id="157227"/>
    <lineage>
        <taxon>Bacteria</taxon>
        <taxon>Bacillati</taxon>
        <taxon>Bacillota</taxon>
        <taxon>Bacilli</taxon>
        <taxon>Bacillales</taxon>
        <taxon>Staphylococcaceae</taxon>
        <taxon>Jeotgalicoccus</taxon>
    </lineage>
</organism>
<dbReference type="AlphaFoldDB" id="A0A3E0AUL0"/>
<keyword evidence="1" id="KW-0812">Transmembrane</keyword>
<reference evidence="2 3" key="1">
    <citation type="submission" date="2018-08" db="EMBL/GenBank/DDBJ databases">
        <title>Genomic Encyclopedia of Type Strains, Phase IV (KMG-IV): sequencing the most valuable type-strain genomes for metagenomic binning, comparative biology and taxonomic classification.</title>
        <authorList>
            <person name="Goeker M."/>
        </authorList>
    </citation>
    <scope>NUCLEOTIDE SEQUENCE [LARGE SCALE GENOMIC DNA]</scope>
    <source>
        <strain evidence="2 3">DSM 17274</strain>
    </source>
</reference>
<accession>A0A3E0AUL0</accession>
<feature type="transmembrane region" description="Helical" evidence="1">
    <location>
        <begin position="141"/>
        <end position="158"/>
    </location>
</feature>
<feature type="transmembrane region" description="Helical" evidence="1">
    <location>
        <begin position="42"/>
        <end position="62"/>
    </location>
</feature>
<protein>
    <submittedName>
        <fullName evidence="2">Uncharacterized protein</fullName>
    </submittedName>
</protein>